<dbReference type="EMBL" id="CP103305">
    <property type="protein sequence ID" value="UVS69076.1"/>
    <property type="molecule type" value="Genomic_DNA"/>
</dbReference>
<dbReference type="SUPFAM" id="SSF110849">
    <property type="entry name" value="ParB/Sulfiredoxin"/>
    <property type="match status" value="1"/>
</dbReference>
<dbReference type="GO" id="GO:0005694">
    <property type="term" value="C:chromosome"/>
    <property type="evidence" value="ECO:0007669"/>
    <property type="project" value="TreeGrafter"/>
</dbReference>
<feature type="domain" description="ParB-like N-terminal" evidence="1">
    <location>
        <begin position="12"/>
        <end position="106"/>
    </location>
</feature>
<dbReference type="AlphaFoldDB" id="A0A977IDM5"/>
<organism evidence="2">
    <name type="scientific">Nitrososphaera viennensis</name>
    <dbReference type="NCBI Taxonomy" id="1034015"/>
    <lineage>
        <taxon>Archaea</taxon>
        <taxon>Nitrososphaerota</taxon>
        <taxon>Nitrososphaeria</taxon>
        <taxon>Nitrososphaerales</taxon>
        <taxon>Nitrososphaeraceae</taxon>
        <taxon>Nitrososphaera</taxon>
    </lineage>
</organism>
<dbReference type="PANTHER" id="PTHR33375">
    <property type="entry name" value="CHROMOSOME-PARTITIONING PROTEIN PARB-RELATED"/>
    <property type="match status" value="1"/>
</dbReference>
<reference evidence="2" key="1">
    <citation type="submission" date="2022-08" db="EMBL/GenBank/DDBJ databases">
        <title>Dynamic responses of ammonia-oxidizing microbial communities induced by reactive oxygen species (ROS) in fluctuating redox aquifers.</title>
        <authorList>
            <person name="Wang P."/>
            <person name="Wang H."/>
        </authorList>
    </citation>
    <scope>NUCLEOTIDE SEQUENCE</scope>
    <source>
        <strain evidence="2">PLX03</strain>
    </source>
</reference>
<dbReference type="Pfam" id="PF02195">
    <property type="entry name" value="ParB_N"/>
    <property type="match status" value="1"/>
</dbReference>
<dbReference type="NCBIfam" id="TIGR00180">
    <property type="entry name" value="parB_part"/>
    <property type="match status" value="1"/>
</dbReference>
<evidence type="ECO:0000259" key="1">
    <source>
        <dbReference type="SMART" id="SM00470"/>
    </source>
</evidence>
<dbReference type="InterPro" id="IPR050336">
    <property type="entry name" value="Chromosome_partition/occlusion"/>
</dbReference>
<gene>
    <name evidence="2" type="ORF">NWT39_14360</name>
</gene>
<dbReference type="Gene3D" id="3.90.1530.30">
    <property type="match status" value="1"/>
</dbReference>
<dbReference type="SMART" id="SM00470">
    <property type="entry name" value="ParB"/>
    <property type="match status" value="1"/>
</dbReference>
<dbReference type="GeneID" id="74948144"/>
<dbReference type="InterPro" id="IPR004437">
    <property type="entry name" value="ParB/RepB/Spo0J"/>
</dbReference>
<dbReference type="InterPro" id="IPR003115">
    <property type="entry name" value="ParB_N"/>
</dbReference>
<proteinExistence type="predicted"/>
<dbReference type="Proteomes" id="UP001059771">
    <property type="component" value="Chromosome"/>
</dbReference>
<evidence type="ECO:0000313" key="2">
    <source>
        <dbReference type="EMBL" id="UVS69076.1"/>
    </source>
</evidence>
<dbReference type="Gene3D" id="1.10.10.2830">
    <property type="match status" value="1"/>
</dbReference>
<dbReference type="GO" id="GO:0003677">
    <property type="term" value="F:DNA binding"/>
    <property type="evidence" value="ECO:0007669"/>
    <property type="project" value="InterPro"/>
</dbReference>
<sequence>MHQQNEHQGQVLYVSVDSIQAPSFELRTEPEHADDPDFEHLRNSIRETGVIEPLVVRPAENGKYELIAGGRRLRAAMLAGLKEVPAIIKPALSDIDAKVLAIAENLHRKDLSPIEKSRALIALYESAGYSSELAAKYLMRLDEDNHRGEAKRSDAMVVPEHFKGIAKKLGLAANRQWQLLKYRHLDEGVLNYAHEKGLNGNKILLLTQKGIAERGVATHKRIIDRISDMSEWEAREYIHTCTVYANSMRERWAKEKERKEEASGGPASTTANIEEYVEVGPDTVVDRSMESAMEQDEQEEESAKLSRSEKRYARLVRDKDSRKPQESLAYLSVNELCLPVAYLRRLQKQAKAQNIELGAYLTYILFYKVERSGLTTLVLSRNEKAWFMSKNKGCATVKTEKEKEG</sequence>
<dbReference type="GO" id="GO:0007059">
    <property type="term" value="P:chromosome segregation"/>
    <property type="evidence" value="ECO:0007669"/>
    <property type="project" value="TreeGrafter"/>
</dbReference>
<dbReference type="InterPro" id="IPR036086">
    <property type="entry name" value="ParB/Sulfiredoxin_sf"/>
</dbReference>
<protein>
    <submittedName>
        <fullName evidence="2">ParB/RepB/Spo0J family partition protein</fullName>
    </submittedName>
</protein>
<name>A0A977IDM5_9ARCH</name>
<dbReference type="PANTHER" id="PTHR33375:SF1">
    <property type="entry name" value="CHROMOSOME-PARTITIONING PROTEIN PARB-RELATED"/>
    <property type="match status" value="1"/>
</dbReference>
<accession>A0A977IDM5</accession>
<dbReference type="RefSeq" id="WP_075055794.1">
    <property type="nucleotide sequence ID" value="NZ_CP103305.1"/>
</dbReference>